<dbReference type="AlphaFoldDB" id="A0A3L8PW40"/>
<protein>
    <submittedName>
        <fullName evidence="2">Uncharacterized protein</fullName>
    </submittedName>
</protein>
<evidence type="ECO:0000313" key="2">
    <source>
        <dbReference type="EMBL" id="RLV59564.1"/>
    </source>
</evidence>
<gene>
    <name evidence="2" type="ORF">D5018_11460</name>
</gene>
<keyword evidence="3" id="KW-1185">Reference proteome</keyword>
<proteinExistence type="predicted"/>
<feature type="region of interest" description="Disordered" evidence="1">
    <location>
        <begin position="1"/>
        <end position="26"/>
    </location>
</feature>
<dbReference type="OrthoDB" id="9895906at2"/>
<evidence type="ECO:0000313" key="3">
    <source>
        <dbReference type="Proteomes" id="UP000281474"/>
    </source>
</evidence>
<dbReference type="EMBL" id="QZEI01000031">
    <property type="protein sequence ID" value="RLV59564.1"/>
    <property type="molecule type" value="Genomic_DNA"/>
</dbReference>
<reference evidence="2 3" key="1">
    <citation type="submission" date="2018-09" db="EMBL/GenBank/DDBJ databases">
        <title>Phylogeny of the Shewanellaceae, and recommendation for two new genera, Pseudoshewanella and Parashewanella.</title>
        <authorList>
            <person name="Wang G."/>
        </authorList>
    </citation>
    <scope>NUCLEOTIDE SEQUENCE [LARGE SCALE GENOMIC DNA]</scope>
    <source>
        <strain evidence="2 3">C51</strain>
    </source>
</reference>
<accession>A0A3L8PW40</accession>
<comment type="caution">
    <text evidence="2">The sequence shown here is derived from an EMBL/GenBank/DDBJ whole genome shotgun (WGS) entry which is preliminary data.</text>
</comment>
<name>A0A3L8PW40_9GAMM</name>
<organism evidence="2 3">
    <name type="scientific">Parashewanella curva</name>
    <dbReference type="NCBI Taxonomy" id="2338552"/>
    <lineage>
        <taxon>Bacteria</taxon>
        <taxon>Pseudomonadati</taxon>
        <taxon>Pseudomonadota</taxon>
        <taxon>Gammaproteobacteria</taxon>
        <taxon>Alteromonadales</taxon>
        <taxon>Shewanellaceae</taxon>
        <taxon>Parashewanella</taxon>
    </lineage>
</organism>
<sequence>MLDSTTAKQLNKLVNESSSTPTDKVWPTVFTHGAAAASNRKLNESQRHSLKNTAEATVEELLNIMQR</sequence>
<dbReference type="Proteomes" id="UP000281474">
    <property type="component" value="Unassembled WGS sequence"/>
</dbReference>
<feature type="compositionally biased region" description="Polar residues" evidence="1">
    <location>
        <begin position="1"/>
        <end position="22"/>
    </location>
</feature>
<evidence type="ECO:0000256" key="1">
    <source>
        <dbReference type="SAM" id="MobiDB-lite"/>
    </source>
</evidence>
<dbReference type="RefSeq" id="WP_121839143.1">
    <property type="nucleotide sequence ID" value="NZ_ML014780.1"/>
</dbReference>